<feature type="compositionally biased region" description="Low complexity" evidence="6">
    <location>
        <begin position="17"/>
        <end position="26"/>
    </location>
</feature>
<proteinExistence type="inferred from homology"/>
<dbReference type="InterPro" id="IPR027410">
    <property type="entry name" value="TCP-1-like_intermed_sf"/>
</dbReference>
<dbReference type="GO" id="GO:0005524">
    <property type="term" value="F:ATP binding"/>
    <property type="evidence" value="ECO:0007669"/>
    <property type="project" value="UniProtKB-KW"/>
</dbReference>
<organism evidence="7">
    <name type="scientific">Hanusia phi</name>
    <dbReference type="NCBI Taxonomy" id="3032"/>
    <lineage>
        <taxon>Eukaryota</taxon>
        <taxon>Cryptophyceae</taxon>
        <taxon>Pyrenomonadales</taxon>
        <taxon>Geminigeraceae</taxon>
        <taxon>Hanusia</taxon>
    </lineage>
</organism>
<dbReference type="NCBIfam" id="TIGR02348">
    <property type="entry name" value="GroEL"/>
    <property type="match status" value="1"/>
</dbReference>
<dbReference type="Gene3D" id="3.30.260.10">
    <property type="entry name" value="TCP-1-like chaperonin intermediate domain"/>
    <property type="match status" value="1"/>
</dbReference>
<evidence type="ECO:0000256" key="6">
    <source>
        <dbReference type="SAM" id="MobiDB-lite"/>
    </source>
</evidence>
<dbReference type="SUPFAM" id="SSF52029">
    <property type="entry name" value="GroEL apical domain-like"/>
    <property type="match status" value="1"/>
</dbReference>
<dbReference type="PRINTS" id="PR00298">
    <property type="entry name" value="CHAPERONIN60"/>
</dbReference>
<evidence type="ECO:0000256" key="3">
    <source>
        <dbReference type="ARBA" id="ARBA00022840"/>
    </source>
</evidence>
<dbReference type="SUPFAM" id="SSF48592">
    <property type="entry name" value="GroEL equatorial domain-like"/>
    <property type="match status" value="1"/>
</dbReference>
<dbReference type="NCBIfam" id="NF009489">
    <property type="entry name" value="PRK12851.1"/>
    <property type="match status" value="1"/>
</dbReference>
<dbReference type="InterPro" id="IPR001844">
    <property type="entry name" value="Cpn60/GroEL"/>
</dbReference>
<dbReference type="GO" id="GO:0140662">
    <property type="term" value="F:ATP-dependent protein folding chaperone"/>
    <property type="evidence" value="ECO:0007669"/>
    <property type="project" value="InterPro"/>
</dbReference>
<accession>A0A7S0NFB8</accession>
<keyword evidence="2" id="KW-0547">Nucleotide-binding</keyword>
<dbReference type="NCBIfam" id="NF009487">
    <property type="entry name" value="PRK12849.1"/>
    <property type="match status" value="1"/>
</dbReference>
<comment type="similarity">
    <text evidence="1 5">Belongs to the chaperonin (HSP60) family.</text>
</comment>
<dbReference type="GO" id="GO:0042026">
    <property type="term" value="P:protein refolding"/>
    <property type="evidence" value="ECO:0007669"/>
    <property type="project" value="InterPro"/>
</dbReference>
<dbReference type="Pfam" id="PF00118">
    <property type="entry name" value="Cpn60_TCP1"/>
    <property type="match status" value="1"/>
</dbReference>
<feature type="region of interest" description="Disordered" evidence="6">
    <location>
        <begin position="15"/>
        <end position="37"/>
    </location>
</feature>
<dbReference type="NCBIfam" id="NF009488">
    <property type="entry name" value="PRK12850.1"/>
    <property type="match status" value="1"/>
</dbReference>
<name>A0A7S0NFB8_9CRYP</name>
<dbReference type="InterPro" id="IPR027413">
    <property type="entry name" value="GROEL-like_equatorial_sf"/>
</dbReference>
<gene>
    <name evidence="7" type="ORF">HPHI1048_LOCUS24434</name>
</gene>
<evidence type="ECO:0000256" key="1">
    <source>
        <dbReference type="ARBA" id="ARBA00006607"/>
    </source>
</evidence>
<dbReference type="AlphaFoldDB" id="A0A7S0NFB8"/>
<evidence type="ECO:0000256" key="5">
    <source>
        <dbReference type="RuleBase" id="RU000418"/>
    </source>
</evidence>
<dbReference type="SUPFAM" id="SSF54849">
    <property type="entry name" value="GroEL-intermediate domain like"/>
    <property type="match status" value="1"/>
</dbReference>
<dbReference type="FunFam" id="3.50.7.10:FF:000001">
    <property type="entry name" value="60 kDa chaperonin"/>
    <property type="match status" value="1"/>
</dbReference>
<dbReference type="InterPro" id="IPR018370">
    <property type="entry name" value="Chaperonin_Cpn60_CS"/>
</dbReference>
<dbReference type="InterPro" id="IPR002423">
    <property type="entry name" value="Cpn60/GroEL/TCP-1"/>
</dbReference>
<keyword evidence="3" id="KW-0067">ATP-binding</keyword>
<dbReference type="HAMAP" id="MF_00600">
    <property type="entry name" value="CH60"/>
    <property type="match status" value="1"/>
</dbReference>
<sequence>MRSFLRSRAVSRALPRSSTSSAVSSTLPHALPSGARSMASGKDIKFGVDARAQLLVGVDRLAEAVKVTLGPKGRNVILDQSYGAPRITKDGVSVAKEIEFKDRAVNLGAQLVRSVANKTNDQAGDGTTSATILTRSIFREGCKAVAAGMNPTDVRRGIEMAVKAVVDELNKMAQKVEGFDRIAQVATISANGEKQVGQLLADAMEKVTKDGVITIQDGKTLTDELECVEGMKFDRGYISPYFITDAKTQKCEFDDAAVLLVEGKVSSFQQVFGILDFCAKQSKPLIVVAEDVESEALAGFIVNKLRGGLKVVCVKAPGFGDNRKANLQDMAILTGAQLISEELGLKLDKVDPGMLGNVKKVSVGKDDTVLLDGAGSKAAINERCDQIRAAIETSTSDYEKEKLQERLAKLAGGVAVIKVGGSSEVEVGERKDRFVDALNATRAAVEEGIVPGGGVALLRAAKVLEPLSSKPEVNQDMKVGISIVKKACQEPCFLIAQNAGVEGSVIVQQVLEAGGNIGYNAYEGKMVDMVAEGIIDPVKVVRIALQDASSVATMMTTTEAMVVQIPDDKPAAGGMGGMDAMGGGGMF</sequence>
<dbReference type="EMBL" id="HBEO01036004">
    <property type="protein sequence ID" value="CAD8509874.1"/>
    <property type="molecule type" value="Transcribed_RNA"/>
</dbReference>
<dbReference type="Gene3D" id="3.50.7.10">
    <property type="entry name" value="GroEL"/>
    <property type="match status" value="1"/>
</dbReference>
<keyword evidence="4" id="KW-0143">Chaperone</keyword>
<dbReference type="Gene3D" id="1.10.560.10">
    <property type="entry name" value="GroEL-like equatorial domain"/>
    <property type="match status" value="1"/>
</dbReference>
<protein>
    <submittedName>
        <fullName evidence="7">Uncharacterized protein</fullName>
    </submittedName>
</protein>
<dbReference type="PANTHER" id="PTHR45633">
    <property type="entry name" value="60 KDA HEAT SHOCK PROTEIN, MITOCHONDRIAL"/>
    <property type="match status" value="1"/>
</dbReference>
<evidence type="ECO:0000256" key="4">
    <source>
        <dbReference type="ARBA" id="ARBA00023186"/>
    </source>
</evidence>
<dbReference type="NCBIfam" id="NF000592">
    <property type="entry name" value="PRK00013.1"/>
    <property type="match status" value="1"/>
</dbReference>
<evidence type="ECO:0000256" key="2">
    <source>
        <dbReference type="ARBA" id="ARBA00022741"/>
    </source>
</evidence>
<dbReference type="CDD" id="cd03344">
    <property type="entry name" value="GroEL"/>
    <property type="match status" value="1"/>
</dbReference>
<reference evidence="7" key="1">
    <citation type="submission" date="2021-01" db="EMBL/GenBank/DDBJ databases">
        <authorList>
            <person name="Corre E."/>
            <person name="Pelletier E."/>
            <person name="Niang G."/>
            <person name="Scheremetjew M."/>
            <person name="Finn R."/>
            <person name="Kale V."/>
            <person name="Holt S."/>
            <person name="Cochrane G."/>
            <person name="Meng A."/>
            <person name="Brown T."/>
            <person name="Cohen L."/>
        </authorList>
    </citation>
    <scope>NUCLEOTIDE SEQUENCE</scope>
    <source>
        <strain evidence="7">CCMP325</strain>
    </source>
</reference>
<dbReference type="PROSITE" id="PS00296">
    <property type="entry name" value="CHAPERONINS_CPN60"/>
    <property type="match status" value="1"/>
</dbReference>
<dbReference type="InterPro" id="IPR027409">
    <property type="entry name" value="GroEL-like_apical_dom_sf"/>
</dbReference>
<evidence type="ECO:0000313" key="7">
    <source>
        <dbReference type="EMBL" id="CAD8509874.1"/>
    </source>
</evidence>